<organism evidence="1">
    <name type="scientific">Salmonella enterica I</name>
    <dbReference type="NCBI Taxonomy" id="59201"/>
    <lineage>
        <taxon>Bacteria</taxon>
        <taxon>Pseudomonadati</taxon>
        <taxon>Pseudomonadota</taxon>
        <taxon>Gammaproteobacteria</taxon>
        <taxon>Enterobacterales</taxon>
        <taxon>Enterobacteriaceae</taxon>
        <taxon>Salmonella</taxon>
    </lineage>
</organism>
<reference evidence="1" key="2">
    <citation type="submission" date="2019-10" db="EMBL/GenBank/DDBJ databases">
        <authorList>
            <consortium name="NCBI Pathogen Detection Project"/>
        </authorList>
    </citation>
    <scope>NUCLEOTIDE SEQUENCE</scope>
    <source>
        <strain evidence="1">Salmonella enterica</strain>
    </source>
</reference>
<proteinExistence type="predicted"/>
<evidence type="ECO:0000313" key="1">
    <source>
        <dbReference type="EMBL" id="HAB1974976.1"/>
    </source>
</evidence>
<accession>A0A6X8J1P4</accession>
<dbReference type="AlphaFoldDB" id="A0A6X8J1P4"/>
<comment type="caution">
    <text evidence="1">The sequence shown here is derived from an EMBL/GenBank/DDBJ whole genome shotgun (WGS) entry which is preliminary data.</text>
</comment>
<keyword evidence="1" id="KW-0012">Acyltransferase</keyword>
<reference evidence="1" key="1">
    <citation type="journal article" date="2018" name="Genome Biol.">
        <title>SKESA: strategic k-mer extension for scrupulous assemblies.</title>
        <authorList>
            <person name="Souvorov A."/>
            <person name="Agarwala R."/>
            <person name="Lipman D.J."/>
        </authorList>
    </citation>
    <scope>NUCLEOTIDE SEQUENCE</scope>
    <source>
        <strain evidence="1">Salmonella enterica</strain>
    </source>
</reference>
<feature type="non-terminal residue" evidence="1">
    <location>
        <position position="32"/>
    </location>
</feature>
<dbReference type="GO" id="GO:0016746">
    <property type="term" value="F:acyltransferase activity"/>
    <property type="evidence" value="ECO:0007669"/>
    <property type="project" value="UniProtKB-KW"/>
</dbReference>
<keyword evidence="1" id="KW-0808">Transferase</keyword>
<name>A0A6X8J1P4_SALET</name>
<dbReference type="EMBL" id="DAAFYA010000033">
    <property type="protein sequence ID" value="HAB1974976.1"/>
    <property type="molecule type" value="Genomic_DNA"/>
</dbReference>
<protein>
    <submittedName>
        <fullName evidence="1">UDP-3-O-(3-hydroxymyristoyl)glucosamine N-acyltransferase</fullName>
    </submittedName>
</protein>
<gene>
    <name evidence="1" type="ORF">GB035_16025</name>
</gene>
<sequence>MTIQASVKIEDLSSSDIKKSIDTIRNIIINGI</sequence>